<organism evidence="2 3">
    <name type="scientific">Negadavirga shengliensis</name>
    <dbReference type="NCBI Taxonomy" id="1389218"/>
    <lineage>
        <taxon>Bacteria</taxon>
        <taxon>Pseudomonadati</taxon>
        <taxon>Bacteroidota</taxon>
        <taxon>Cytophagia</taxon>
        <taxon>Cytophagales</taxon>
        <taxon>Cyclobacteriaceae</taxon>
        <taxon>Negadavirga</taxon>
    </lineage>
</organism>
<name>A0ABV9SXX1_9BACT</name>
<evidence type="ECO:0008006" key="4">
    <source>
        <dbReference type="Google" id="ProtNLM"/>
    </source>
</evidence>
<dbReference type="PROSITE" id="PS51257">
    <property type="entry name" value="PROKAR_LIPOPROTEIN"/>
    <property type="match status" value="1"/>
</dbReference>
<evidence type="ECO:0000313" key="2">
    <source>
        <dbReference type="EMBL" id="MFC4871204.1"/>
    </source>
</evidence>
<proteinExistence type="predicted"/>
<keyword evidence="1" id="KW-0175">Coiled coil</keyword>
<reference evidence="3" key="1">
    <citation type="journal article" date="2019" name="Int. J. Syst. Evol. Microbiol.">
        <title>The Global Catalogue of Microorganisms (GCM) 10K type strain sequencing project: providing services to taxonomists for standard genome sequencing and annotation.</title>
        <authorList>
            <consortium name="The Broad Institute Genomics Platform"/>
            <consortium name="The Broad Institute Genome Sequencing Center for Infectious Disease"/>
            <person name="Wu L."/>
            <person name="Ma J."/>
        </authorList>
    </citation>
    <scope>NUCLEOTIDE SEQUENCE [LARGE SCALE GENOMIC DNA]</scope>
    <source>
        <strain evidence="3">CGMCC 4.7466</strain>
    </source>
</reference>
<dbReference type="RefSeq" id="WP_377062460.1">
    <property type="nucleotide sequence ID" value="NZ_JBHSJJ010000003.1"/>
</dbReference>
<accession>A0ABV9SXX1</accession>
<dbReference type="EMBL" id="JBHSJJ010000003">
    <property type="protein sequence ID" value="MFC4871204.1"/>
    <property type="molecule type" value="Genomic_DNA"/>
</dbReference>
<dbReference type="Gene3D" id="3.30.70.1070">
    <property type="entry name" value="Sporulation related repeat"/>
    <property type="match status" value="1"/>
</dbReference>
<sequence>MGTVKILLPSFMIMIILLFSCSPKTASQLSKSEQRQWEQQKKEMSAEQFKTVVEGYETVKKENNTLERKAKELQESGEKKDKEIQRLSASLIQAQSQVDALKNDEQSGKRKVSDPEWEKGVVFRVQLGAFDDYDLRNMTQQGSDLEIIDEDGYIKYILGQFRDYDNANLFKKKLRKIGVKEAWIVPYKDGKRVALKEVLDQVID</sequence>
<gene>
    <name evidence="2" type="ORF">ACFPFU_05860</name>
</gene>
<dbReference type="SUPFAM" id="SSF110997">
    <property type="entry name" value="Sporulation related repeat"/>
    <property type="match status" value="1"/>
</dbReference>
<evidence type="ECO:0000256" key="1">
    <source>
        <dbReference type="SAM" id="Coils"/>
    </source>
</evidence>
<dbReference type="InterPro" id="IPR036680">
    <property type="entry name" value="SPOR-like_sf"/>
</dbReference>
<comment type="caution">
    <text evidence="2">The sequence shown here is derived from an EMBL/GenBank/DDBJ whole genome shotgun (WGS) entry which is preliminary data.</text>
</comment>
<dbReference type="Proteomes" id="UP001595818">
    <property type="component" value="Unassembled WGS sequence"/>
</dbReference>
<feature type="coiled-coil region" evidence="1">
    <location>
        <begin position="56"/>
        <end position="104"/>
    </location>
</feature>
<keyword evidence="3" id="KW-1185">Reference proteome</keyword>
<protein>
    <recommendedName>
        <fullName evidence="4">SPOR domain-containing protein</fullName>
    </recommendedName>
</protein>
<evidence type="ECO:0000313" key="3">
    <source>
        <dbReference type="Proteomes" id="UP001595818"/>
    </source>
</evidence>